<sequence>MKGKVWIAAVLGIQLLVSQPLGTATAAEAPAAPSIYVNKAQLPLQKEPLLVDQRTYITAEDAARIVQADWKLSAGTGVLKRSEKLSFTFDVNAGKVAVNGKWIENGQGALVRNNQVYLPLRWIVEQAGGSVVWNPEKKAVEIVSSTHDEDLVFPKEDQLTSDEKAYIEKVHKTQGIHQQGNLYVIARGESPNPGYSLKVTGTEWSWEQLRVFVKLTKPEPGMMYPQVISYPYLVVIADLSPYSTVVFLDADTKKPLFAS</sequence>
<dbReference type="RefSeq" id="WP_092268555.1">
    <property type="nucleotide sequence ID" value="NZ_BJOE01000014.1"/>
</dbReference>
<dbReference type="InterPro" id="IPR012854">
    <property type="entry name" value="Cu_amine_oxidase-like_N"/>
</dbReference>
<evidence type="ECO:0000256" key="1">
    <source>
        <dbReference type="SAM" id="SignalP"/>
    </source>
</evidence>
<accession>A0A1I3VLD3</accession>
<dbReference type="InterPro" id="IPR036582">
    <property type="entry name" value="Mao_N_sf"/>
</dbReference>
<dbReference type="Pfam" id="PF14343">
    <property type="entry name" value="PrcB_C"/>
    <property type="match status" value="1"/>
</dbReference>
<feature type="domain" description="Copper amine oxidase-like N-terminal" evidence="2">
    <location>
        <begin position="98"/>
        <end position="162"/>
    </location>
</feature>
<dbReference type="InterPro" id="IPR025748">
    <property type="entry name" value="PrcB_C_dom"/>
</dbReference>
<evidence type="ECO:0000313" key="5">
    <source>
        <dbReference type="Proteomes" id="UP000198915"/>
    </source>
</evidence>
<dbReference type="Pfam" id="PF07833">
    <property type="entry name" value="Cu_amine_oxidN1"/>
    <property type="match status" value="1"/>
</dbReference>
<dbReference type="Proteomes" id="UP000198915">
    <property type="component" value="Unassembled WGS sequence"/>
</dbReference>
<protein>
    <submittedName>
        <fullName evidence="4">Copper amine oxidase N-terminal domain-containing protein</fullName>
    </submittedName>
</protein>
<evidence type="ECO:0000259" key="2">
    <source>
        <dbReference type="Pfam" id="PF07833"/>
    </source>
</evidence>
<gene>
    <name evidence="4" type="ORF">SAMN05518846_10770</name>
</gene>
<feature type="chain" id="PRO_5011641582" evidence="1">
    <location>
        <begin position="27"/>
        <end position="259"/>
    </location>
</feature>
<keyword evidence="1" id="KW-0732">Signal</keyword>
<evidence type="ECO:0000313" key="4">
    <source>
        <dbReference type="EMBL" id="SFJ96055.1"/>
    </source>
</evidence>
<dbReference type="SUPFAM" id="SSF55383">
    <property type="entry name" value="Copper amine oxidase, domain N"/>
    <property type="match status" value="1"/>
</dbReference>
<feature type="signal peptide" evidence="1">
    <location>
        <begin position="1"/>
        <end position="26"/>
    </location>
</feature>
<dbReference type="AlphaFoldDB" id="A0A1I3VLD3"/>
<evidence type="ECO:0000259" key="3">
    <source>
        <dbReference type="Pfam" id="PF14343"/>
    </source>
</evidence>
<feature type="domain" description="PrcB C-terminal" evidence="3">
    <location>
        <begin position="184"/>
        <end position="235"/>
    </location>
</feature>
<name>A0A1I3VLD3_9BACL</name>
<proteinExistence type="predicted"/>
<reference evidence="5" key="1">
    <citation type="submission" date="2016-10" db="EMBL/GenBank/DDBJ databases">
        <authorList>
            <person name="Varghese N."/>
            <person name="Submissions S."/>
        </authorList>
    </citation>
    <scope>NUCLEOTIDE SEQUENCE [LARGE SCALE GENOMIC DNA]</scope>
    <source>
        <strain evidence="5">OK042</strain>
    </source>
</reference>
<organism evidence="4 5">
    <name type="scientific">Brevibacillus centrosporus</name>
    <dbReference type="NCBI Taxonomy" id="54910"/>
    <lineage>
        <taxon>Bacteria</taxon>
        <taxon>Bacillati</taxon>
        <taxon>Bacillota</taxon>
        <taxon>Bacilli</taxon>
        <taxon>Bacillales</taxon>
        <taxon>Paenibacillaceae</taxon>
        <taxon>Brevibacillus</taxon>
    </lineage>
</organism>
<dbReference type="STRING" id="1884381.SAMN05518846_10770"/>
<keyword evidence="5" id="KW-1185">Reference proteome</keyword>
<dbReference type="EMBL" id="FORT01000007">
    <property type="protein sequence ID" value="SFJ96055.1"/>
    <property type="molecule type" value="Genomic_DNA"/>
</dbReference>